<protein>
    <recommendedName>
        <fullName evidence="4">LPS export ABC transporter periplasmic protein LptC</fullName>
    </recommendedName>
</protein>
<evidence type="ECO:0000313" key="2">
    <source>
        <dbReference type="EMBL" id="HCW93592.1"/>
    </source>
</evidence>
<dbReference type="OMA" id="VINNFEM"/>
<gene>
    <name evidence="2" type="ORF">DHM44_07910</name>
</gene>
<evidence type="ECO:0008006" key="4">
    <source>
        <dbReference type="Google" id="ProtNLM"/>
    </source>
</evidence>
<keyword evidence="1" id="KW-0812">Transmembrane</keyword>
<evidence type="ECO:0000313" key="3">
    <source>
        <dbReference type="Proteomes" id="UP000262325"/>
    </source>
</evidence>
<keyword evidence="1" id="KW-1133">Transmembrane helix</keyword>
<name>A0A3D5QEK1_FLESI</name>
<comment type="caution">
    <text evidence="2">The sequence shown here is derived from an EMBL/GenBank/DDBJ whole genome shotgun (WGS) entry which is preliminary data.</text>
</comment>
<accession>A0A3D5QEK1</accession>
<proteinExistence type="predicted"/>
<dbReference type="AlphaFoldDB" id="A0A3D5QEK1"/>
<dbReference type="EMBL" id="DPPF01000164">
    <property type="protein sequence ID" value="HCW93592.1"/>
    <property type="molecule type" value="Genomic_DNA"/>
</dbReference>
<dbReference type="Proteomes" id="UP000262325">
    <property type="component" value="Unassembled WGS sequence"/>
</dbReference>
<reference evidence="2 3" key="1">
    <citation type="journal article" date="2018" name="Nat. Biotechnol.">
        <title>A standardized bacterial taxonomy based on genome phylogeny substantially revises the tree of life.</title>
        <authorList>
            <person name="Parks D.H."/>
            <person name="Chuvochina M."/>
            <person name="Waite D.W."/>
            <person name="Rinke C."/>
            <person name="Skarshewski A."/>
            <person name="Chaumeil P.A."/>
            <person name="Hugenholtz P."/>
        </authorList>
    </citation>
    <scope>NUCLEOTIDE SEQUENCE [LARGE SCALE GENOMIC DNA]</scope>
    <source>
        <strain evidence="2">UBA8672</strain>
    </source>
</reference>
<keyword evidence="1" id="KW-0472">Membrane</keyword>
<feature type="transmembrane region" description="Helical" evidence="1">
    <location>
        <begin position="7"/>
        <end position="26"/>
    </location>
</feature>
<organism evidence="2 3">
    <name type="scientific">Flexistipes sinusarabici</name>
    <dbReference type="NCBI Taxonomy" id="2352"/>
    <lineage>
        <taxon>Bacteria</taxon>
        <taxon>Pseudomonadati</taxon>
        <taxon>Deferribacterota</taxon>
        <taxon>Deferribacteres</taxon>
        <taxon>Deferribacterales</taxon>
        <taxon>Flexistipitaceae</taxon>
        <taxon>Flexistipes</taxon>
    </lineage>
</organism>
<sequence length="181" mass="20447">MGKNVKLVLLIMFLLIILLSVVYYSTRDDKNKLEKIDIAKNNLVIKNFDLSKNLTDSQGFYRVTAAIAKFDKDMGKSELDNCSIEYKTDNTSATFHAAECTYWVDKKIVLEGSVNGQINSVKINTDDNGVFNYYFDNASGIIKNGVEVHGNNIIITSEKALMSRSNRTIEFIDNVEVDYAY</sequence>
<evidence type="ECO:0000256" key="1">
    <source>
        <dbReference type="SAM" id="Phobius"/>
    </source>
</evidence>